<dbReference type="PANTHER" id="PTHR30487">
    <property type="entry name" value="TYPE 4 PREPILIN-LIKE PROTEINS LEADER PEPTIDE-PROCESSING ENZYME"/>
    <property type="match status" value="1"/>
</dbReference>
<dbReference type="InterPro" id="IPR000045">
    <property type="entry name" value="Prepilin_IV_endopep_pep"/>
</dbReference>
<feature type="transmembrane region" description="Helical" evidence="7">
    <location>
        <begin position="121"/>
        <end position="139"/>
    </location>
</feature>
<evidence type="ECO:0000259" key="9">
    <source>
        <dbReference type="Pfam" id="PF06750"/>
    </source>
</evidence>
<dbReference type="EMBL" id="PZJH01000001">
    <property type="protein sequence ID" value="RAK46980.1"/>
    <property type="molecule type" value="Genomic_DNA"/>
</dbReference>
<proteinExistence type="inferred from homology"/>
<evidence type="ECO:0000256" key="5">
    <source>
        <dbReference type="ARBA" id="ARBA00022989"/>
    </source>
</evidence>
<dbReference type="Proteomes" id="UP000249808">
    <property type="component" value="Unassembled WGS sequence"/>
</dbReference>
<organism evidence="10 11">
    <name type="scientific">Macrococcus epidermidis</name>
    <dbReference type="NCBI Taxonomy" id="1902580"/>
    <lineage>
        <taxon>Bacteria</taxon>
        <taxon>Bacillati</taxon>
        <taxon>Bacillota</taxon>
        <taxon>Bacilli</taxon>
        <taxon>Bacillales</taxon>
        <taxon>Staphylococcaceae</taxon>
        <taxon>Macrococcus</taxon>
    </lineage>
</organism>
<evidence type="ECO:0000256" key="1">
    <source>
        <dbReference type="ARBA" id="ARBA00004651"/>
    </source>
</evidence>
<feature type="transmembrane region" description="Helical" evidence="7">
    <location>
        <begin position="97"/>
        <end position="115"/>
    </location>
</feature>
<feature type="transmembrane region" description="Helical" evidence="7">
    <location>
        <begin position="245"/>
        <end position="263"/>
    </location>
</feature>
<feature type="domain" description="Prepilin peptidase A24 N-terminal" evidence="9">
    <location>
        <begin position="40"/>
        <end position="116"/>
    </location>
</feature>
<dbReference type="Pfam" id="PF06750">
    <property type="entry name" value="A24_N_bact"/>
    <property type="match status" value="1"/>
</dbReference>
<evidence type="ECO:0000256" key="4">
    <source>
        <dbReference type="ARBA" id="ARBA00022692"/>
    </source>
</evidence>
<dbReference type="AlphaFoldDB" id="A0A327ZX37"/>
<dbReference type="Pfam" id="PF01478">
    <property type="entry name" value="Peptidase_A24"/>
    <property type="match status" value="1"/>
</dbReference>
<keyword evidence="5 7" id="KW-1133">Transmembrane helix</keyword>
<evidence type="ECO:0000313" key="10">
    <source>
        <dbReference type="EMBL" id="RAK46980.1"/>
    </source>
</evidence>
<dbReference type="InterPro" id="IPR010627">
    <property type="entry name" value="Prepilin_pept_A24_N"/>
</dbReference>
<comment type="caution">
    <text evidence="10">The sequence shown here is derived from an EMBL/GenBank/DDBJ whole genome shotgun (WGS) entry which is preliminary data.</text>
</comment>
<keyword evidence="6 7" id="KW-0472">Membrane</keyword>
<feature type="transmembrane region" description="Helical" evidence="7">
    <location>
        <begin position="7"/>
        <end position="25"/>
    </location>
</feature>
<keyword evidence="11" id="KW-1185">Reference proteome</keyword>
<dbReference type="PANTHER" id="PTHR30487:SF0">
    <property type="entry name" value="PREPILIN LEADER PEPTIDASE_N-METHYLTRANSFERASE-RELATED"/>
    <property type="match status" value="1"/>
</dbReference>
<reference evidence="10 11" key="1">
    <citation type="journal article" date="2018" name="Front. Microbiol.">
        <title>Description and Comparative Genomics of Macrococcus caseolyticus subsp. hominis subsp. nov., Macrococcus goetzii sp. nov., Macrococcus epidermidis sp. nov., and Macrococcus bohemicus sp. nov., Novel Macrococci From Human Clinical Material With Virulence Potential and Suspected Uptake of Foreign DNA by Natural Transformation.</title>
        <authorList>
            <person name="Maslanova I."/>
            <person name="Wertheimer Z."/>
            <person name="Sedlacek I."/>
            <person name="Svec P."/>
            <person name="Indrakova A."/>
            <person name="Kovarovic V."/>
            <person name="Schumann P."/>
            <person name="Sproer C."/>
            <person name="Kralova S."/>
            <person name="Sedo O."/>
            <person name="Kristofova L."/>
            <person name="Vrbovska V."/>
            <person name="Fuzik T."/>
            <person name="Petras P."/>
            <person name="Zdrahal Z."/>
            <person name="Ruzickova V."/>
            <person name="Doskar J."/>
            <person name="Pantucek R."/>
        </authorList>
    </citation>
    <scope>NUCLEOTIDE SEQUENCE [LARGE SCALE GENOMIC DNA]</scope>
    <source>
        <strain evidence="10 11">01/688</strain>
    </source>
</reference>
<keyword evidence="4 7" id="KW-0812">Transmembrane</keyword>
<dbReference type="GO" id="GO:0005886">
    <property type="term" value="C:plasma membrane"/>
    <property type="evidence" value="ECO:0007669"/>
    <property type="project" value="UniProtKB-SubCell"/>
</dbReference>
<evidence type="ECO:0000313" key="11">
    <source>
        <dbReference type="Proteomes" id="UP000249808"/>
    </source>
</evidence>
<feature type="domain" description="Prepilin type IV endopeptidase peptidase" evidence="8">
    <location>
        <begin position="129"/>
        <end position="232"/>
    </location>
</feature>
<sequence length="275" mass="32049">MQLLNCCIFTTIYFCFILVVTFIKGGEESGYKFYIIIWFILGSCIGSFMLCLTYETDCMCRKSRCDQCHHNLAWMDLIPVYSFLLNRGRCRYCNCKLSSKYLICEILTGLALVHLSLNQQFNIDLLATIAIMLIPLSIYDTEHLKIPNIMLILLFITLMLINLKDMLIYQIYFSYEVFLFKLLIFILLHLFFFLSKCIGYGDIKLFSILLLFLPIPFFIALFFITYLIGGLSCIIFLSYKTGLKKVPLIPFITTSFFVVLLLYEQIKILYFGGFV</sequence>
<name>A0A327ZX37_9STAP</name>
<evidence type="ECO:0000256" key="3">
    <source>
        <dbReference type="ARBA" id="ARBA00022475"/>
    </source>
</evidence>
<dbReference type="Gene3D" id="1.20.120.1220">
    <property type="match status" value="1"/>
</dbReference>
<accession>A0A327ZX37</accession>
<gene>
    <name evidence="10" type="ORF">BHU61_05840</name>
</gene>
<evidence type="ECO:0000256" key="7">
    <source>
        <dbReference type="SAM" id="Phobius"/>
    </source>
</evidence>
<evidence type="ECO:0000256" key="6">
    <source>
        <dbReference type="ARBA" id="ARBA00023136"/>
    </source>
</evidence>
<dbReference type="InterPro" id="IPR050882">
    <property type="entry name" value="Prepilin_peptidase/N-MTase"/>
</dbReference>
<evidence type="ECO:0000259" key="8">
    <source>
        <dbReference type="Pfam" id="PF01478"/>
    </source>
</evidence>
<comment type="similarity">
    <text evidence="2">Belongs to the peptidase A24 family.</text>
</comment>
<evidence type="ECO:0008006" key="12">
    <source>
        <dbReference type="Google" id="ProtNLM"/>
    </source>
</evidence>
<evidence type="ECO:0000256" key="2">
    <source>
        <dbReference type="ARBA" id="ARBA00005801"/>
    </source>
</evidence>
<dbReference type="GO" id="GO:0006465">
    <property type="term" value="P:signal peptide processing"/>
    <property type="evidence" value="ECO:0007669"/>
    <property type="project" value="TreeGrafter"/>
</dbReference>
<protein>
    <recommendedName>
        <fullName evidence="12">Prepilin peptidase</fullName>
    </recommendedName>
</protein>
<feature type="transmembrane region" description="Helical" evidence="7">
    <location>
        <begin position="31"/>
        <end position="54"/>
    </location>
</feature>
<comment type="subcellular location">
    <subcellularLocation>
        <location evidence="1">Cell membrane</location>
        <topology evidence="1">Multi-pass membrane protein</topology>
    </subcellularLocation>
</comment>
<dbReference type="GO" id="GO:0004190">
    <property type="term" value="F:aspartic-type endopeptidase activity"/>
    <property type="evidence" value="ECO:0007669"/>
    <property type="project" value="InterPro"/>
</dbReference>
<feature type="transmembrane region" description="Helical" evidence="7">
    <location>
        <begin position="178"/>
        <end position="194"/>
    </location>
</feature>
<dbReference type="RefSeq" id="WP_111715318.1">
    <property type="nucleotide sequence ID" value="NZ_JBHSSR010000001.1"/>
</dbReference>
<feature type="transmembrane region" description="Helical" evidence="7">
    <location>
        <begin position="206"/>
        <end position="239"/>
    </location>
</feature>
<keyword evidence="3" id="KW-1003">Cell membrane</keyword>